<evidence type="ECO:0000259" key="1">
    <source>
        <dbReference type="Pfam" id="PF03235"/>
    </source>
</evidence>
<reference evidence="2" key="1">
    <citation type="submission" date="2021-02" db="EMBL/GenBank/DDBJ databases">
        <title>Infant gut strain persistence is associated with maternal origin, phylogeny, and functional potential including surface adhesion and iron acquisition.</title>
        <authorList>
            <person name="Lou Y.C."/>
        </authorList>
    </citation>
    <scope>NUCLEOTIDE SEQUENCE</scope>
    <source>
        <strain evidence="2">L3_101_000G1_dasL3_101_000G1_concoct_7_sub</strain>
    </source>
</reference>
<gene>
    <name evidence="2" type="ORF">KIC69_05285</name>
</gene>
<dbReference type="InterPro" id="IPR004919">
    <property type="entry name" value="GmrSD_N"/>
</dbReference>
<sequence length="384" mass="44965">MALNLNAEQKSILNIFANVEYLIPNYQRPYSWDEQNCQILWDDLFNVFEDSSMGKEKDDGYFLGNIVLARGNDNKGYCEVIDGQQRLITIVLLAKALSLYDDKNTALENILWAKNRRDESDKKQRVKTAVFEESDNDNLKECLEIEDINFDNKKSKFHANITYFLSELKKQRDKFDLQQFIDFLLDKVFLLPIETKESTQDKARNSALTIFETINNRGLDLSDADIFKAQIYSAAINISKQDDFIERWNEMAKRCDAINYKIDDVFRVYMHIIRGKNADIKVEKSLRVFFTTDGEYTKALKKQNYSKIMSDLEKIVLCVEYYCILLKKPSSDTDKEISKWLEIINVYSNNIPKIAIFIYLFKNIQEDNLPNENIDDLNQKVTFT</sequence>
<dbReference type="Pfam" id="PF03235">
    <property type="entry name" value="GmrSD_N"/>
    <property type="match status" value="1"/>
</dbReference>
<organism evidence="2 3">
    <name type="scientific">Campylobacter concisus</name>
    <dbReference type="NCBI Taxonomy" id="199"/>
    <lineage>
        <taxon>Bacteria</taxon>
        <taxon>Pseudomonadati</taxon>
        <taxon>Campylobacterota</taxon>
        <taxon>Epsilonproteobacteria</taxon>
        <taxon>Campylobacterales</taxon>
        <taxon>Campylobacteraceae</taxon>
        <taxon>Campylobacter</taxon>
    </lineage>
</organism>
<feature type="domain" description="GmrSD restriction endonucleases N-terminal" evidence="1">
    <location>
        <begin position="14"/>
        <end position="231"/>
    </location>
</feature>
<dbReference type="EMBL" id="JAHAKR010000215">
    <property type="protein sequence ID" value="MBS5830227.1"/>
    <property type="molecule type" value="Genomic_DNA"/>
</dbReference>
<proteinExistence type="predicted"/>
<protein>
    <submittedName>
        <fullName evidence="2">DUF262 domain-containing protein</fullName>
    </submittedName>
</protein>
<feature type="non-terminal residue" evidence="2">
    <location>
        <position position="384"/>
    </location>
</feature>
<dbReference type="AlphaFoldDB" id="A0A9E1FDC7"/>
<accession>A0A9E1FDC7</accession>
<dbReference type="PANTHER" id="PTHR35149">
    <property type="entry name" value="SLL5132 PROTEIN"/>
    <property type="match status" value="1"/>
</dbReference>
<name>A0A9E1FDC7_9BACT</name>
<evidence type="ECO:0000313" key="3">
    <source>
        <dbReference type="Proteomes" id="UP000824019"/>
    </source>
</evidence>
<comment type="caution">
    <text evidence="2">The sequence shown here is derived from an EMBL/GenBank/DDBJ whole genome shotgun (WGS) entry which is preliminary data.</text>
</comment>
<dbReference type="PANTHER" id="PTHR35149:SF2">
    <property type="entry name" value="DUF262 DOMAIN-CONTAINING PROTEIN"/>
    <property type="match status" value="1"/>
</dbReference>
<evidence type="ECO:0000313" key="2">
    <source>
        <dbReference type="EMBL" id="MBS5830227.1"/>
    </source>
</evidence>
<dbReference type="Proteomes" id="UP000824019">
    <property type="component" value="Unassembled WGS sequence"/>
</dbReference>